<dbReference type="InParanoid" id="D8ST45"/>
<proteinExistence type="predicted"/>
<dbReference type="OrthoDB" id="2009044at2759"/>
<protein>
    <submittedName>
        <fullName evidence="1">Uncharacterized protein</fullName>
    </submittedName>
</protein>
<dbReference type="Proteomes" id="UP000001514">
    <property type="component" value="Unassembled WGS sequence"/>
</dbReference>
<dbReference type="KEGG" id="smo:SELMODRAFT_446629"/>
<dbReference type="EMBL" id="GL377639">
    <property type="protein sequence ID" value="EFJ12339.1"/>
    <property type="molecule type" value="Genomic_DNA"/>
</dbReference>
<evidence type="ECO:0000313" key="1">
    <source>
        <dbReference type="EMBL" id="EFJ12339.1"/>
    </source>
</evidence>
<dbReference type="HOGENOM" id="CLU_675111_0_0_1"/>
<keyword evidence="2" id="KW-1185">Reference proteome</keyword>
<reference evidence="1 2" key="1">
    <citation type="journal article" date="2011" name="Science">
        <title>The Selaginella genome identifies genetic changes associated with the evolution of vascular plants.</title>
        <authorList>
            <person name="Banks J.A."/>
            <person name="Nishiyama T."/>
            <person name="Hasebe M."/>
            <person name="Bowman J.L."/>
            <person name="Gribskov M."/>
            <person name="dePamphilis C."/>
            <person name="Albert V.A."/>
            <person name="Aono N."/>
            <person name="Aoyama T."/>
            <person name="Ambrose B.A."/>
            <person name="Ashton N.W."/>
            <person name="Axtell M.J."/>
            <person name="Barker E."/>
            <person name="Barker M.S."/>
            <person name="Bennetzen J.L."/>
            <person name="Bonawitz N.D."/>
            <person name="Chapple C."/>
            <person name="Cheng C."/>
            <person name="Correa L.G."/>
            <person name="Dacre M."/>
            <person name="DeBarry J."/>
            <person name="Dreyer I."/>
            <person name="Elias M."/>
            <person name="Engstrom E.M."/>
            <person name="Estelle M."/>
            <person name="Feng L."/>
            <person name="Finet C."/>
            <person name="Floyd S.K."/>
            <person name="Frommer W.B."/>
            <person name="Fujita T."/>
            <person name="Gramzow L."/>
            <person name="Gutensohn M."/>
            <person name="Harholt J."/>
            <person name="Hattori M."/>
            <person name="Heyl A."/>
            <person name="Hirai T."/>
            <person name="Hiwatashi Y."/>
            <person name="Ishikawa M."/>
            <person name="Iwata M."/>
            <person name="Karol K.G."/>
            <person name="Koehler B."/>
            <person name="Kolukisaoglu U."/>
            <person name="Kubo M."/>
            <person name="Kurata T."/>
            <person name="Lalonde S."/>
            <person name="Li K."/>
            <person name="Li Y."/>
            <person name="Litt A."/>
            <person name="Lyons E."/>
            <person name="Manning G."/>
            <person name="Maruyama T."/>
            <person name="Michael T.P."/>
            <person name="Mikami K."/>
            <person name="Miyazaki S."/>
            <person name="Morinaga S."/>
            <person name="Murata T."/>
            <person name="Mueller-Roeber B."/>
            <person name="Nelson D.R."/>
            <person name="Obara M."/>
            <person name="Oguri Y."/>
            <person name="Olmstead R.G."/>
            <person name="Onodera N."/>
            <person name="Petersen B.L."/>
            <person name="Pils B."/>
            <person name="Prigge M."/>
            <person name="Rensing S.A."/>
            <person name="Riano-Pachon D.M."/>
            <person name="Roberts A.W."/>
            <person name="Sato Y."/>
            <person name="Scheller H.V."/>
            <person name="Schulz B."/>
            <person name="Schulz C."/>
            <person name="Shakirov E.V."/>
            <person name="Shibagaki N."/>
            <person name="Shinohara N."/>
            <person name="Shippen D.E."/>
            <person name="Soerensen I."/>
            <person name="Sotooka R."/>
            <person name="Sugimoto N."/>
            <person name="Sugita M."/>
            <person name="Sumikawa N."/>
            <person name="Tanurdzic M."/>
            <person name="Theissen G."/>
            <person name="Ulvskov P."/>
            <person name="Wakazuki S."/>
            <person name="Weng J.K."/>
            <person name="Willats W.W."/>
            <person name="Wipf D."/>
            <person name="Wolf P.G."/>
            <person name="Yang L."/>
            <person name="Zimmer A.D."/>
            <person name="Zhu Q."/>
            <person name="Mitros T."/>
            <person name="Hellsten U."/>
            <person name="Loque D."/>
            <person name="Otillar R."/>
            <person name="Salamov A."/>
            <person name="Schmutz J."/>
            <person name="Shapiro H."/>
            <person name="Lindquist E."/>
            <person name="Lucas S."/>
            <person name="Rokhsar D."/>
            <person name="Grigoriev I.V."/>
        </authorList>
    </citation>
    <scope>NUCLEOTIDE SEQUENCE [LARGE SCALE GENOMIC DNA]</scope>
</reference>
<name>D8ST45_SELML</name>
<sequence length="409" mass="46423">MKRKSSFLVTASSMTRTDFRLAHPLVTVRPGSVVKFDFEADEDERGKVLKINKVDLELLDYFMQDHLYPAMQKAAWCYRRRTNENKISALASAFFPVFTFLSPRASDADLLRPYEQGDPLLDSVNEIAAQEASSSNGEQVMIDGQSREKLEWVQEDGADLGPRQAVDFRGYASLIADESSETNESMSILICDAKQKNFIWEPDTNENSDLYQLCDYTCCAAVPNIDSGRFKPIHMLVLADGDYGVAVLHVEGYLGVGRDNVITDAAFDVFLGHMEAKENKGDQWKSLNDQEKAYIREKYQITLNKSRLRMQKLHMVSDIPVDRKLVVGEINFYPLARIWTKFPIAYPSQRWSTDDYIFIAGMLRVLFGDRVLLWKKQTLEAIAASRNSELVSLGRQLPIFPPDVVKSAD</sequence>
<dbReference type="AlphaFoldDB" id="D8ST45"/>
<evidence type="ECO:0000313" key="2">
    <source>
        <dbReference type="Proteomes" id="UP000001514"/>
    </source>
</evidence>
<organism evidence="2">
    <name type="scientific">Selaginella moellendorffii</name>
    <name type="common">Spikemoss</name>
    <dbReference type="NCBI Taxonomy" id="88036"/>
    <lineage>
        <taxon>Eukaryota</taxon>
        <taxon>Viridiplantae</taxon>
        <taxon>Streptophyta</taxon>
        <taxon>Embryophyta</taxon>
        <taxon>Tracheophyta</taxon>
        <taxon>Lycopodiopsida</taxon>
        <taxon>Selaginellales</taxon>
        <taxon>Selaginellaceae</taxon>
        <taxon>Selaginella</taxon>
    </lineage>
</organism>
<gene>
    <name evidence="1" type="ORF">SELMODRAFT_446629</name>
</gene>
<dbReference type="Gramene" id="EFJ12339">
    <property type="protein sequence ID" value="EFJ12339"/>
    <property type="gene ID" value="SELMODRAFT_446629"/>
</dbReference>
<accession>D8ST45</accession>